<evidence type="ECO:0000313" key="9">
    <source>
        <dbReference type="EMBL" id="MFD2277752.1"/>
    </source>
</evidence>
<keyword evidence="5" id="KW-0119">Carbohydrate metabolism</keyword>
<dbReference type="InterPro" id="IPR009939">
    <property type="entry name" value="Chitosanase_fungal"/>
</dbReference>
<feature type="compositionally biased region" description="Polar residues" evidence="8">
    <location>
        <begin position="169"/>
        <end position="180"/>
    </location>
</feature>
<evidence type="ECO:0000256" key="2">
    <source>
        <dbReference type="ARBA" id="ARBA00022525"/>
    </source>
</evidence>
<protein>
    <submittedName>
        <fullName evidence="9">Glycoside hydrolase family 75 protein</fullName>
    </submittedName>
</protein>
<evidence type="ECO:0000256" key="3">
    <source>
        <dbReference type="ARBA" id="ARBA00022729"/>
    </source>
</evidence>
<dbReference type="GO" id="GO:0016787">
    <property type="term" value="F:hydrolase activity"/>
    <property type="evidence" value="ECO:0007669"/>
    <property type="project" value="UniProtKB-KW"/>
</dbReference>
<dbReference type="Proteomes" id="UP001597297">
    <property type="component" value="Unassembled WGS sequence"/>
</dbReference>
<evidence type="ECO:0000256" key="7">
    <source>
        <dbReference type="ARBA" id="ARBA00023326"/>
    </source>
</evidence>
<name>A0ABW5E5W0_9BACT</name>
<keyword evidence="10" id="KW-1185">Reference proteome</keyword>
<feature type="compositionally biased region" description="Basic and acidic residues" evidence="8">
    <location>
        <begin position="151"/>
        <end position="168"/>
    </location>
</feature>
<proteinExistence type="predicted"/>
<dbReference type="EMBL" id="JBHUJC010000045">
    <property type="protein sequence ID" value="MFD2277752.1"/>
    <property type="molecule type" value="Genomic_DNA"/>
</dbReference>
<dbReference type="RefSeq" id="WP_377092613.1">
    <property type="nucleotide sequence ID" value="NZ_JBHSJM010000001.1"/>
</dbReference>
<evidence type="ECO:0000256" key="6">
    <source>
        <dbReference type="ARBA" id="ARBA00023295"/>
    </source>
</evidence>
<keyword evidence="3" id="KW-0732">Signal</keyword>
<keyword evidence="7" id="KW-0624">Polysaccharide degradation</keyword>
<evidence type="ECO:0000256" key="5">
    <source>
        <dbReference type="ARBA" id="ARBA00023277"/>
    </source>
</evidence>
<evidence type="ECO:0000256" key="4">
    <source>
        <dbReference type="ARBA" id="ARBA00022801"/>
    </source>
</evidence>
<keyword evidence="2" id="KW-0964">Secreted</keyword>
<feature type="compositionally biased region" description="Polar residues" evidence="8">
    <location>
        <begin position="130"/>
        <end position="139"/>
    </location>
</feature>
<feature type="region of interest" description="Disordered" evidence="8">
    <location>
        <begin position="95"/>
        <end position="180"/>
    </location>
</feature>
<gene>
    <name evidence="9" type="ORF">ACFSQZ_14885</name>
</gene>
<comment type="subcellular location">
    <subcellularLocation>
        <location evidence="1">Secreted</location>
    </subcellularLocation>
</comment>
<evidence type="ECO:0000256" key="8">
    <source>
        <dbReference type="SAM" id="MobiDB-lite"/>
    </source>
</evidence>
<organism evidence="9 10">
    <name type="scientific">Rubritalea spongiae</name>
    <dbReference type="NCBI Taxonomy" id="430797"/>
    <lineage>
        <taxon>Bacteria</taxon>
        <taxon>Pseudomonadati</taxon>
        <taxon>Verrucomicrobiota</taxon>
        <taxon>Verrucomicrobiia</taxon>
        <taxon>Verrucomicrobiales</taxon>
        <taxon>Rubritaleaceae</taxon>
        <taxon>Rubritalea</taxon>
    </lineage>
</organism>
<comment type="caution">
    <text evidence="9">The sequence shown here is derived from an EMBL/GenBank/DDBJ whole genome shotgun (WGS) entry which is preliminary data.</text>
</comment>
<evidence type="ECO:0000313" key="10">
    <source>
        <dbReference type="Proteomes" id="UP001597297"/>
    </source>
</evidence>
<dbReference type="Pfam" id="PF07335">
    <property type="entry name" value="Glyco_hydro_75"/>
    <property type="match status" value="1"/>
</dbReference>
<keyword evidence="4 9" id="KW-0378">Hydrolase</keyword>
<evidence type="ECO:0000256" key="1">
    <source>
        <dbReference type="ARBA" id="ARBA00004613"/>
    </source>
</evidence>
<sequence length="406" mass="42071">MSEIIVDWIEGYVVLEEKALAAVGGISQDVAKLGSETHKVGGDVSSEAGKVRSELQKVTGKVSAAESAVSDFLPKQPNKALNDVTELADKVSSFAKEVSTRGSESDQKSWPTNESTSTSEPTQAAPEAKQTASTDSNPAKASGPAHPDLSASKKHERAQQRPVKDPQHQDLSSDSSPAATQKSVLTTVGGVTVYQTAPFDAVIYQSGLNVDADGSPFAYHPKPDSDKGLDYLGNAGTPGNWWGIATENGQGSGTPVIQGSNDPAPGYYVSTTSLEDPNYPPTSPQAYVNASEIPFIVLPLQHNNFGGAMGDLGAVVNLDNGKVVYVIAADEGPPNSLGEGSVALAKALGVNDSPKDGGTSSGIAYCFFPGSGNHRPQSLDAINQTGAQLFSKFGGVANLKKLLNGS</sequence>
<keyword evidence="6" id="KW-0326">Glycosidase</keyword>
<feature type="compositionally biased region" description="Low complexity" evidence="8">
    <location>
        <begin position="109"/>
        <end position="122"/>
    </location>
</feature>
<accession>A0ABW5E5W0</accession>
<reference evidence="10" key="1">
    <citation type="journal article" date="2019" name="Int. J. Syst. Evol. Microbiol.">
        <title>The Global Catalogue of Microorganisms (GCM) 10K type strain sequencing project: providing services to taxonomists for standard genome sequencing and annotation.</title>
        <authorList>
            <consortium name="The Broad Institute Genomics Platform"/>
            <consortium name="The Broad Institute Genome Sequencing Center for Infectious Disease"/>
            <person name="Wu L."/>
            <person name="Ma J."/>
        </authorList>
    </citation>
    <scope>NUCLEOTIDE SEQUENCE [LARGE SCALE GENOMIC DNA]</scope>
    <source>
        <strain evidence="10">JCM 16545</strain>
    </source>
</reference>